<dbReference type="InterPro" id="IPR039369">
    <property type="entry name" value="LacA-like"/>
</dbReference>
<keyword evidence="8" id="KW-1185">Reference proteome</keyword>
<dbReference type="InterPro" id="IPR024688">
    <property type="entry name" value="Mac_dom"/>
</dbReference>
<dbReference type="RefSeq" id="WP_125696378.1">
    <property type="nucleotide sequence ID" value="NZ_JBHTOG010000015.1"/>
</dbReference>
<dbReference type="SMART" id="SM01266">
    <property type="entry name" value="Mac"/>
    <property type="match status" value="1"/>
</dbReference>
<protein>
    <recommendedName>
        <fullName evidence="5">Acetyltransferase</fullName>
        <ecNumber evidence="5">2.3.1.-</ecNumber>
    </recommendedName>
</protein>
<evidence type="ECO:0000313" key="8">
    <source>
        <dbReference type="Proteomes" id="UP001597192"/>
    </source>
</evidence>
<dbReference type="Pfam" id="PF12464">
    <property type="entry name" value="Mac"/>
    <property type="match status" value="1"/>
</dbReference>
<gene>
    <name evidence="7" type="ORF">ACFQ47_03825</name>
</gene>
<sequence length="204" mass="22468">MTETEYDRMTAGKLYYSPDKDLVARRAATRKLVTAYNQTDDGAGQKALLDQLIDCPSHDAYIEPTIRMDYAKNIHIGKQFYANYDCIFLDVAPITIGDNVMFAPRVGVYTAGHPISYDVRERDLEYGHPITIGSHVWVGGDVTICPGVTIGSDVVIGAGSVVTHDIPDHVIAVGNPARVLRKIDDTTRATWAAEEAAYHRETGR</sequence>
<evidence type="ECO:0000256" key="4">
    <source>
        <dbReference type="ARBA" id="ARBA00023315"/>
    </source>
</evidence>
<dbReference type="InterPro" id="IPR018357">
    <property type="entry name" value="Hexapep_transf_CS"/>
</dbReference>
<dbReference type="Pfam" id="PF00132">
    <property type="entry name" value="Hexapep"/>
    <property type="match status" value="1"/>
</dbReference>
<dbReference type="PANTHER" id="PTHR43017">
    <property type="entry name" value="GALACTOSIDE O-ACETYLTRANSFERASE"/>
    <property type="match status" value="1"/>
</dbReference>
<dbReference type="CDD" id="cd03357">
    <property type="entry name" value="LbH_MAT_GAT"/>
    <property type="match status" value="1"/>
</dbReference>
<evidence type="ECO:0000256" key="3">
    <source>
        <dbReference type="ARBA" id="ARBA00022737"/>
    </source>
</evidence>
<dbReference type="GO" id="GO:0016746">
    <property type="term" value="F:acyltransferase activity"/>
    <property type="evidence" value="ECO:0007669"/>
    <property type="project" value="UniProtKB-KW"/>
</dbReference>
<dbReference type="PROSITE" id="PS00101">
    <property type="entry name" value="HEXAPEP_TRANSFERASES"/>
    <property type="match status" value="1"/>
</dbReference>
<evidence type="ECO:0000259" key="6">
    <source>
        <dbReference type="SMART" id="SM01266"/>
    </source>
</evidence>
<evidence type="ECO:0000313" key="7">
    <source>
        <dbReference type="EMBL" id="MFD1431808.1"/>
    </source>
</evidence>
<keyword evidence="3" id="KW-0677">Repeat</keyword>
<proteinExistence type="inferred from homology"/>
<reference evidence="8" key="1">
    <citation type="journal article" date="2019" name="Int. J. Syst. Evol. Microbiol.">
        <title>The Global Catalogue of Microorganisms (GCM) 10K type strain sequencing project: providing services to taxonomists for standard genome sequencing and annotation.</title>
        <authorList>
            <consortium name="The Broad Institute Genomics Platform"/>
            <consortium name="The Broad Institute Genome Sequencing Center for Infectious Disease"/>
            <person name="Wu L."/>
            <person name="Ma J."/>
        </authorList>
    </citation>
    <scope>NUCLEOTIDE SEQUENCE [LARGE SCALE GENOMIC DNA]</scope>
    <source>
        <strain evidence="8">CCM 8947</strain>
    </source>
</reference>
<evidence type="ECO:0000256" key="1">
    <source>
        <dbReference type="ARBA" id="ARBA00007274"/>
    </source>
</evidence>
<keyword evidence="4 5" id="KW-0012">Acyltransferase</keyword>
<feature type="domain" description="Maltose/galactoside acetyltransferase" evidence="6">
    <location>
        <begin position="6"/>
        <end position="57"/>
    </location>
</feature>
<dbReference type="PANTHER" id="PTHR43017:SF1">
    <property type="entry name" value="ACETYLTRANSFERASE YJL218W-RELATED"/>
    <property type="match status" value="1"/>
</dbReference>
<dbReference type="Gene3D" id="2.160.10.10">
    <property type="entry name" value="Hexapeptide repeat proteins"/>
    <property type="match status" value="1"/>
</dbReference>
<organism evidence="7 8">
    <name type="scientific">Lacticaseibacillus yichunensis</name>
    <dbReference type="NCBI Taxonomy" id="2486015"/>
    <lineage>
        <taxon>Bacteria</taxon>
        <taxon>Bacillati</taxon>
        <taxon>Bacillota</taxon>
        <taxon>Bacilli</taxon>
        <taxon>Lactobacillales</taxon>
        <taxon>Lactobacillaceae</taxon>
        <taxon>Lacticaseibacillus</taxon>
    </lineage>
</organism>
<keyword evidence="2 5" id="KW-0808">Transferase</keyword>
<evidence type="ECO:0000256" key="2">
    <source>
        <dbReference type="ARBA" id="ARBA00022679"/>
    </source>
</evidence>
<dbReference type="InterPro" id="IPR011004">
    <property type="entry name" value="Trimer_LpxA-like_sf"/>
</dbReference>
<comment type="similarity">
    <text evidence="1 5">Belongs to the transferase hexapeptide repeat family.</text>
</comment>
<dbReference type="Proteomes" id="UP001597192">
    <property type="component" value="Unassembled WGS sequence"/>
</dbReference>
<name>A0ABW4CPH8_9LACO</name>
<accession>A0ABW4CPH8</accession>
<evidence type="ECO:0000256" key="5">
    <source>
        <dbReference type="RuleBase" id="RU367021"/>
    </source>
</evidence>
<comment type="caution">
    <text evidence="7">The sequence shown here is derived from an EMBL/GenBank/DDBJ whole genome shotgun (WGS) entry which is preliminary data.</text>
</comment>
<dbReference type="EC" id="2.3.1.-" evidence="5"/>
<dbReference type="SUPFAM" id="SSF51161">
    <property type="entry name" value="Trimeric LpxA-like enzymes"/>
    <property type="match status" value="1"/>
</dbReference>
<dbReference type="EMBL" id="JBHTOG010000015">
    <property type="protein sequence ID" value="MFD1431808.1"/>
    <property type="molecule type" value="Genomic_DNA"/>
</dbReference>
<dbReference type="InterPro" id="IPR001451">
    <property type="entry name" value="Hexapep"/>
</dbReference>